<dbReference type="PANTHER" id="PTHR30612:SF0">
    <property type="entry name" value="CHLOROPLAST PROTEIN-TRANSPORTING ATPASE"/>
    <property type="match status" value="1"/>
</dbReference>
<dbReference type="GO" id="GO:0005524">
    <property type="term" value="F:ATP binding"/>
    <property type="evidence" value="ECO:0007669"/>
    <property type="project" value="InterPro"/>
</dbReference>
<dbReference type="Gene3D" id="3.40.50.300">
    <property type="entry name" value="P-loop containing nucleotide triphosphate hydrolases"/>
    <property type="match status" value="1"/>
</dbReference>
<protein>
    <recommendedName>
        <fullName evidence="3">SecA family profile domain-containing protein</fullName>
    </recommendedName>
</protein>
<dbReference type="GO" id="GO:0006605">
    <property type="term" value="P:protein targeting"/>
    <property type="evidence" value="ECO:0007669"/>
    <property type="project" value="InterPro"/>
</dbReference>
<dbReference type="PANTHER" id="PTHR30612">
    <property type="entry name" value="SECA INNER MEMBRANE COMPONENT OF SEC PROTEIN SECRETION SYSTEM"/>
    <property type="match status" value="1"/>
</dbReference>
<feature type="domain" description="SecA family profile" evidence="3">
    <location>
        <begin position="1"/>
        <end position="531"/>
    </location>
</feature>
<dbReference type="PROSITE" id="PS51196">
    <property type="entry name" value="SECA_MOTOR_DEAD"/>
    <property type="match status" value="1"/>
</dbReference>
<accession>A0A3B1ALJ8</accession>
<dbReference type="Pfam" id="PF07517">
    <property type="entry name" value="SecA_DEAD"/>
    <property type="match status" value="1"/>
</dbReference>
<dbReference type="GO" id="GO:0031522">
    <property type="term" value="C:cell envelope Sec protein transport complex"/>
    <property type="evidence" value="ECO:0007669"/>
    <property type="project" value="TreeGrafter"/>
</dbReference>
<evidence type="ECO:0000256" key="2">
    <source>
        <dbReference type="ARBA" id="ARBA00023010"/>
    </source>
</evidence>
<dbReference type="EMBL" id="UOFY01000010">
    <property type="protein sequence ID" value="VAX06786.1"/>
    <property type="molecule type" value="Genomic_DNA"/>
</dbReference>
<name>A0A3B1ALJ8_9ZZZZ</name>
<evidence type="ECO:0000259" key="3">
    <source>
        <dbReference type="PROSITE" id="PS51196"/>
    </source>
</evidence>
<dbReference type="GO" id="GO:0006886">
    <property type="term" value="P:intracellular protein transport"/>
    <property type="evidence" value="ECO:0007669"/>
    <property type="project" value="InterPro"/>
</dbReference>
<proteinExistence type="predicted"/>
<keyword evidence="1" id="KW-0813">Transport</keyword>
<dbReference type="AlphaFoldDB" id="A0A3B1ALJ8"/>
<organism evidence="4">
    <name type="scientific">hydrothermal vent metagenome</name>
    <dbReference type="NCBI Taxonomy" id="652676"/>
    <lineage>
        <taxon>unclassified sequences</taxon>
        <taxon>metagenomes</taxon>
        <taxon>ecological metagenomes</taxon>
    </lineage>
</organism>
<gene>
    <name evidence="4" type="ORF">MNBD_GAMMA25-1437</name>
</gene>
<sequence length="531" mass="60631">MSDQTALSSETSSGYVVNFEPRPLKFDRIGNFLSRHWHETFLVDKQIGQREFYSMADKSHSQWDGLTNSELIKKLQNSKPTIDPVVSFMFLQYMASRLFKSDTDIVDINLWRAYQMYLGRAVNIDAPINLLESGIAAAALVLDGKQVHLVYSDKTALLIARKQLNPFFNALKIESGSVDSETLANERHRQYQYKICFCLAQELVFDYLRDRLKIGSMTQGLRLQVEVLYHETPRIQTLALGGLQFALIADMDKVLMDAARAPLEITEAIDNNEDEKITLARLSYPGFFRRYEQLSGYGYLSEFKSELWETYRLGLMARQRQAAAKMKPLKDKVYYYQHEEDKWAALIEKVQRYLADGQSVYLSVELQASVEKIQLILEQAKITFSINNADNLNQQAVSISAAQVYLQFSDNILHARHDGILIFIEYTRARRRSRMIKDFIAATSSKQALLFVSPNDKGLSNIISNSPGLQMLIRILKAGLNSNTQIGNFLLHQLISIADKVGERMQAKTRRSLLQQEIQKGKMLSFAGRGE</sequence>
<reference evidence="4" key="1">
    <citation type="submission" date="2018-06" db="EMBL/GenBank/DDBJ databases">
        <authorList>
            <person name="Zhirakovskaya E."/>
        </authorList>
    </citation>
    <scope>NUCLEOTIDE SEQUENCE</scope>
</reference>
<dbReference type="InterPro" id="IPR027417">
    <property type="entry name" value="P-loop_NTPase"/>
</dbReference>
<evidence type="ECO:0000256" key="1">
    <source>
        <dbReference type="ARBA" id="ARBA00022927"/>
    </source>
</evidence>
<dbReference type="InterPro" id="IPR011115">
    <property type="entry name" value="SecA_DEAD"/>
</dbReference>
<dbReference type="GO" id="GO:0005829">
    <property type="term" value="C:cytosol"/>
    <property type="evidence" value="ECO:0007669"/>
    <property type="project" value="TreeGrafter"/>
</dbReference>
<dbReference type="InterPro" id="IPR014018">
    <property type="entry name" value="SecA_motor_DEAD"/>
</dbReference>
<evidence type="ECO:0000313" key="4">
    <source>
        <dbReference type="EMBL" id="VAX06786.1"/>
    </source>
</evidence>
<dbReference type="GO" id="GO:0043952">
    <property type="term" value="P:protein transport by the Sec complex"/>
    <property type="evidence" value="ECO:0007669"/>
    <property type="project" value="TreeGrafter"/>
</dbReference>
<dbReference type="GO" id="GO:0005886">
    <property type="term" value="C:plasma membrane"/>
    <property type="evidence" value="ECO:0007669"/>
    <property type="project" value="TreeGrafter"/>
</dbReference>
<keyword evidence="2" id="KW-0811">Translocation</keyword>
<keyword evidence="1" id="KW-0653">Protein transport</keyword>
<dbReference type="GO" id="GO:0017038">
    <property type="term" value="P:protein import"/>
    <property type="evidence" value="ECO:0007669"/>
    <property type="project" value="InterPro"/>
</dbReference>
<dbReference type="InterPro" id="IPR000185">
    <property type="entry name" value="SecA"/>
</dbReference>